<dbReference type="AlphaFoldDB" id="A0A8J3QU60"/>
<evidence type="ECO:0000313" key="2">
    <source>
        <dbReference type="Proteomes" id="UP000642748"/>
    </source>
</evidence>
<comment type="caution">
    <text evidence="1">The sequence shown here is derived from an EMBL/GenBank/DDBJ whole genome shotgun (WGS) entry which is preliminary data.</text>
</comment>
<keyword evidence="2" id="KW-1185">Reference proteome</keyword>
<reference evidence="1" key="1">
    <citation type="submission" date="2021-01" db="EMBL/GenBank/DDBJ databases">
        <title>Whole genome shotgun sequence of Rugosimonospora africana NBRC 104875.</title>
        <authorList>
            <person name="Komaki H."/>
            <person name="Tamura T."/>
        </authorList>
    </citation>
    <scope>NUCLEOTIDE SEQUENCE</scope>
    <source>
        <strain evidence="1">NBRC 104875</strain>
    </source>
</reference>
<organism evidence="1 2">
    <name type="scientific">Rugosimonospora africana</name>
    <dbReference type="NCBI Taxonomy" id="556532"/>
    <lineage>
        <taxon>Bacteria</taxon>
        <taxon>Bacillati</taxon>
        <taxon>Actinomycetota</taxon>
        <taxon>Actinomycetes</taxon>
        <taxon>Micromonosporales</taxon>
        <taxon>Micromonosporaceae</taxon>
        <taxon>Rugosimonospora</taxon>
    </lineage>
</organism>
<protein>
    <submittedName>
        <fullName evidence="1">Uncharacterized protein</fullName>
    </submittedName>
</protein>
<gene>
    <name evidence="1" type="ORF">Raf01_42990</name>
</gene>
<evidence type="ECO:0000313" key="1">
    <source>
        <dbReference type="EMBL" id="GIH16127.1"/>
    </source>
</evidence>
<proteinExistence type="predicted"/>
<accession>A0A8J3QU60</accession>
<name>A0A8J3QU60_9ACTN</name>
<dbReference type="Proteomes" id="UP000642748">
    <property type="component" value="Unassembled WGS sequence"/>
</dbReference>
<sequence>MPSEAVGFNATAVSRDSIGADGANISGEMSAIVVSIREVTGSPHRAAYPSRVAPRELWHAAGAVPEGSNG</sequence>
<dbReference type="EMBL" id="BONZ01000039">
    <property type="protein sequence ID" value="GIH16127.1"/>
    <property type="molecule type" value="Genomic_DNA"/>
</dbReference>